<dbReference type="InterPro" id="IPR017519">
    <property type="entry name" value="CHP03085"/>
</dbReference>
<feature type="region of interest" description="Disordered" evidence="1">
    <location>
        <begin position="211"/>
        <end position="240"/>
    </location>
</feature>
<evidence type="ECO:0000313" key="2">
    <source>
        <dbReference type="EMBL" id="GAA2098800.1"/>
    </source>
</evidence>
<evidence type="ECO:0000313" key="3">
    <source>
        <dbReference type="Proteomes" id="UP001500984"/>
    </source>
</evidence>
<dbReference type="NCBIfam" id="TIGR03085">
    <property type="entry name" value="TIGR03085 family metal-binding protein"/>
    <property type="match status" value="1"/>
</dbReference>
<sequence length="240" mass="26552">MGPDAPTLCEGWKTRDLAVHLVMRDRDLPAMAGEHLKLFAKRHERVDQVLRDTPWPELIGKIASGPTVWNPSSWGIGVDSLMNTAEFLIHHEDVRRAQPGWRPRQLGTEVQKDMLPMVRSLALAYALRRGIHLVLQPRGFDEIRAGRTNRPTVTVSGLPVELLLYLFGRESRADVEVKETDPLTTDDDAHVEGATTAEIAIVEEDLGQDAEGKQWPSFLSGPGAGRKGPRRGPVVTPPEG</sequence>
<dbReference type="InterPro" id="IPR017517">
    <property type="entry name" value="Maleyloyr_isom"/>
</dbReference>
<evidence type="ECO:0008006" key="4">
    <source>
        <dbReference type="Google" id="ProtNLM"/>
    </source>
</evidence>
<proteinExistence type="predicted"/>
<protein>
    <recommendedName>
        <fullName evidence="4">TIGR03085 family protein</fullName>
    </recommendedName>
</protein>
<accession>A0ABN2WTG4</accession>
<dbReference type="NCBIfam" id="TIGR03083">
    <property type="entry name" value="maleylpyruvate isomerase family mycothiol-dependent enzyme"/>
    <property type="match status" value="1"/>
</dbReference>
<evidence type="ECO:0000256" key="1">
    <source>
        <dbReference type="SAM" id="MobiDB-lite"/>
    </source>
</evidence>
<name>A0ABN2WTG4_9MICO</name>
<dbReference type="EMBL" id="BAAAPZ010000008">
    <property type="protein sequence ID" value="GAA2098800.1"/>
    <property type="molecule type" value="Genomic_DNA"/>
</dbReference>
<keyword evidence="3" id="KW-1185">Reference proteome</keyword>
<dbReference type="Proteomes" id="UP001500984">
    <property type="component" value="Unassembled WGS sequence"/>
</dbReference>
<comment type="caution">
    <text evidence="2">The sequence shown here is derived from an EMBL/GenBank/DDBJ whole genome shotgun (WGS) entry which is preliminary data.</text>
</comment>
<dbReference type="InterPro" id="IPR034660">
    <property type="entry name" value="DinB/YfiT-like"/>
</dbReference>
<gene>
    <name evidence="2" type="ORF">GCM10009823_20270</name>
</gene>
<dbReference type="SUPFAM" id="SSF109854">
    <property type="entry name" value="DinB/YfiT-like putative metalloenzymes"/>
    <property type="match status" value="1"/>
</dbReference>
<organism evidence="2 3">
    <name type="scientific">Brevibacterium salitolerans</name>
    <dbReference type="NCBI Taxonomy" id="1403566"/>
    <lineage>
        <taxon>Bacteria</taxon>
        <taxon>Bacillati</taxon>
        <taxon>Actinomycetota</taxon>
        <taxon>Actinomycetes</taxon>
        <taxon>Micrococcales</taxon>
        <taxon>Brevibacteriaceae</taxon>
        <taxon>Brevibacterium</taxon>
    </lineage>
</organism>
<reference evidence="2 3" key="1">
    <citation type="journal article" date="2019" name="Int. J. Syst. Evol. Microbiol.">
        <title>The Global Catalogue of Microorganisms (GCM) 10K type strain sequencing project: providing services to taxonomists for standard genome sequencing and annotation.</title>
        <authorList>
            <consortium name="The Broad Institute Genomics Platform"/>
            <consortium name="The Broad Institute Genome Sequencing Center for Infectious Disease"/>
            <person name="Wu L."/>
            <person name="Ma J."/>
        </authorList>
    </citation>
    <scope>NUCLEOTIDE SEQUENCE [LARGE SCALE GENOMIC DNA]</scope>
    <source>
        <strain evidence="2 3">JCM 15900</strain>
    </source>
</reference>